<dbReference type="Gene3D" id="1.10.620.20">
    <property type="entry name" value="Ribonucleotide Reductase, subunit A"/>
    <property type="match status" value="1"/>
</dbReference>
<dbReference type="EMBL" id="FZMO01000019">
    <property type="protein sequence ID" value="SNQ45848.1"/>
    <property type="molecule type" value="Genomic_DNA"/>
</dbReference>
<dbReference type="AlphaFoldDB" id="A0A2I2KJK5"/>
<dbReference type="OrthoDB" id="3606832at2"/>
<name>A0A2I2KJK5_9ACTN</name>
<dbReference type="RefSeq" id="WP_101829971.1">
    <property type="nucleotide sequence ID" value="NZ_FZMO01000019.1"/>
</dbReference>
<dbReference type="InterPro" id="IPR012348">
    <property type="entry name" value="RNR-like"/>
</dbReference>
<dbReference type="SUPFAM" id="SSF47240">
    <property type="entry name" value="Ferritin-like"/>
    <property type="match status" value="1"/>
</dbReference>
<keyword evidence="2" id="KW-1185">Reference proteome</keyword>
<dbReference type="InterPro" id="IPR009078">
    <property type="entry name" value="Ferritin-like_SF"/>
</dbReference>
<dbReference type="CDD" id="cd00657">
    <property type="entry name" value="Ferritin_like"/>
    <property type="match status" value="1"/>
</dbReference>
<proteinExistence type="predicted"/>
<gene>
    <name evidence="1" type="ORF">FRACA_1150002</name>
</gene>
<dbReference type="GO" id="GO:0016491">
    <property type="term" value="F:oxidoreductase activity"/>
    <property type="evidence" value="ECO:0007669"/>
    <property type="project" value="InterPro"/>
</dbReference>
<sequence>MPTATADTAHSFEVFQHYERLQWKVSDLDLNNIRQDLVNPVYVPLVKGVVMGEATSLPGLHGFLSEFDDDYDCSAFVAVWAYQELQHHYAFRAWLRGVGVNIDQSKIESLREPYEAGVTPSATLTTNVISEIIVNTVYRALSEWVEEPVLSDLFLRASRDEAGHAREFLYYLKRRLEQRPHELKSVLERIHFYVTSARLNHPVGVYKHQRVEEMRGYETVDDVIDVYLQISPPDALDKLQAKLRRMLGTAVGLDLSRNSAIRGAMADLSDVPAAADLAPVASAAPVAG</sequence>
<evidence type="ECO:0000313" key="2">
    <source>
        <dbReference type="Proteomes" id="UP000234331"/>
    </source>
</evidence>
<evidence type="ECO:0000313" key="1">
    <source>
        <dbReference type="EMBL" id="SNQ45848.1"/>
    </source>
</evidence>
<organism evidence="1 2">
    <name type="scientific">Frankia canadensis</name>
    <dbReference type="NCBI Taxonomy" id="1836972"/>
    <lineage>
        <taxon>Bacteria</taxon>
        <taxon>Bacillati</taxon>
        <taxon>Actinomycetota</taxon>
        <taxon>Actinomycetes</taxon>
        <taxon>Frankiales</taxon>
        <taxon>Frankiaceae</taxon>
        <taxon>Frankia</taxon>
    </lineage>
</organism>
<protein>
    <recommendedName>
        <fullName evidence="3">Ferritin</fullName>
    </recommendedName>
</protein>
<reference evidence="1 2" key="1">
    <citation type="submission" date="2017-06" db="EMBL/GenBank/DDBJ databases">
        <authorList>
            <person name="Kim H.J."/>
            <person name="Triplett B.A."/>
        </authorList>
    </citation>
    <scope>NUCLEOTIDE SEQUENCE [LARGE SCALE GENOMIC DNA]</scope>
    <source>
        <strain evidence="1">FRACA_ARgP5</strain>
    </source>
</reference>
<accession>A0A2I2KJK5</accession>
<evidence type="ECO:0008006" key="3">
    <source>
        <dbReference type="Google" id="ProtNLM"/>
    </source>
</evidence>
<dbReference type="Proteomes" id="UP000234331">
    <property type="component" value="Unassembled WGS sequence"/>
</dbReference>